<reference evidence="1 2" key="2">
    <citation type="journal article" date="2022" name="Mol. Ecol. Resour.">
        <title>The genomes of chicory, endive, great burdock and yacon provide insights into Asteraceae paleo-polyploidization history and plant inulin production.</title>
        <authorList>
            <person name="Fan W."/>
            <person name="Wang S."/>
            <person name="Wang H."/>
            <person name="Wang A."/>
            <person name="Jiang F."/>
            <person name="Liu H."/>
            <person name="Zhao H."/>
            <person name="Xu D."/>
            <person name="Zhang Y."/>
        </authorList>
    </citation>
    <scope>NUCLEOTIDE SEQUENCE [LARGE SCALE GENOMIC DNA]</scope>
    <source>
        <strain evidence="2">cv. Punajuju</strain>
        <tissue evidence="1">Leaves</tissue>
    </source>
</reference>
<keyword evidence="2" id="KW-1185">Reference proteome</keyword>
<accession>A0ACB8YUD9</accession>
<dbReference type="Proteomes" id="UP001055811">
    <property type="component" value="Linkage Group LG09"/>
</dbReference>
<evidence type="ECO:0000313" key="1">
    <source>
        <dbReference type="EMBL" id="KAI3688913.1"/>
    </source>
</evidence>
<evidence type="ECO:0000313" key="2">
    <source>
        <dbReference type="Proteomes" id="UP001055811"/>
    </source>
</evidence>
<comment type="caution">
    <text evidence="1">The sequence shown here is derived from an EMBL/GenBank/DDBJ whole genome shotgun (WGS) entry which is preliminary data.</text>
</comment>
<sequence length="209" mass="22840">MSGGFGEAASRPTQSSSLSNNNGSNNGDGGNFECSICLDLAQDPVVTLCGHLFCWPCIYKWLHMPSRSQECPICKAFIEEGKLVPLYGRGKYPTEARSQSVPNRPAGQRPENSRRPDRNANAYVQNGAGLIGGFGPAITATYGNFTFSFGGFIPSIFSVHMHALNGPHMYGNGGRHVHEVRHRDHQHEVSPLLVIGLLFLFALLWEPNI</sequence>
<name>A0ACB8YUD9_CICIN</name>
<gene>
    <name evidence="1" type="ORF">L2E82_46846</name>
</gene>
<proteinExistence type="predicted"/>
<protein>
    <submittedName>
        <fullName evidence="1">Uncharacterized protein</fullName>
    </submittedName>
</protein>
<organism evidence="1 2">
    <name type="scientific">Cichorium intybus</name>
    <name type="common">Chicory</name>
    <dbReference type="NCBI Taxonomy" id="13427"/>
    <lineage>
        <taxon>Eukaryota</taxon>
        <taxon>Viridiplantae</taxon>
        <taxon>Streptophyta</taxon>
        <taxon>Embryophyta</taxon>
        <taxon>Tracheophyta</taxon>
        <taxon>Spermatophyta</taxon>
        <taxon>Magnoliopsida</taxon>
        <taxon>eudicotyledons</taxon>
        <taxon>Gunneridae</taxon>
        <taxon>Pentapetalae</taxon>
        <taxon>asterids</taxon>
        <taxon>campanulids</taxon>
        <taxon>Asterales</taxon>
        <taxon>Asteraceae</taxon>
        <taxon>Cichorioideae</taxon>
        <taxon>Cichorieae</taxon>
        <taxon>Cichoriinae</taxon>
        <taxon>Cichorium</taxon>
    </lineage>
</organism>
<dbReference type="EMBL" id="CM042017">
    <property type="protein sequence ID" value="KAI3688913.1"/>
    <property type="molecule type" value="Genomic_DNA"/>
</dbReference>
<reference evidence="2" key="1">
    <citation type="journal article" date="2022" name="Mol. Ecol. Resour.">
        <title>The genomes of chicory, endive, great burdock and yacon provide insights into Asteraceae palaeo-polyploidization history and plant inulin production.</title>
        <authorList>
            <person name="Fan W."/>
            <person name="Wang S."/>
            <person name="Wang H."/>
            <person name="Wang A."/>
            <person name="Jiang F."/>
            <person name="Liu H."/>
            <person name="Zhao H."/>
            <person name="Xu D."/>
            <person name="Zhang Y."/>
        </authorList>
    </citation>
    <scope>NUCLEOTIDE SEQUENCE [LARGE SCALE GENOMIC DNA]</scope>
    <source>
        <strain evidence="2">cv. Punajuju</strain>
    </source>
</reference>